<keyword evidence="5 7" id="KW-0472">Membrane</keyword>
<dbReference type="InterPro" id="IPR023271">
    <property type="entry name" value="Aquaporin-like"/>
</dbReference>
<keyword evidence="9" id="KW-1185">Reference proteome</keyword>
<dbReference type="AlphaFoldDB" id="A0A1V4I5Y6"/>
<dbReference type="PROSITE" id="PS01005">
    <property type="entry name" value="FORMATE_NITRITE_TP_1"/>
    <property type="match status" value="1"/>
</dbReference>
<feature type="transmembrane region" description="Helical" evidence="7">
    <location>
        <begin position="109"/>
        <end position="129"/>
    </location>
</feature>
<dbReference type="OrthoDB" id="9786493at2"/>
<keyword evidence="4 7" id="KW-1133">Transmembrane helix</keyword>
<evidence type="ECO:0000313" key="8">
    <source>
        <dbReference type="EMBL" id="OPJ54977.1"/>
    </source>
</evidence>
<evidence type="ECO:0000256" key="6">
    <source>
        <dbReference type="ARBA" id="ARBA00049660"/>
    </source>
</evidence>
<reference evidence="8 9" key="1">
    <citation type="submission" date="2017-03" db="EMBL/GenBank/DDBJ databases">
        <title>Genome sequence of Clostridium thermoalcaliphilum DSM 7309.</title>
        <authorList>
            <person name="Poehlein A."/>
            <person name="Daniel R."/>
        </authorList>
    </citation>
    <scope>NUCLEOTIDE SEQUENCE [LARGE SCALE GENOMIC DNA]</scope>
    <source>
        <strain evidence="8 9">DSM 7309</strain>
    </source>
</reference>
<dbReference type="InterPro" id="IPR024002">
    <property type="entry name" value="For/NO2_transpt_CS"/>
</dbReference>
<evidence type="ECO:0000256" key="2">
    <source>
        <dbReference type="ARBA" id="ARBA00022448"/>
    </source>
</evidence>
<dbReference type="GO" id="GO:0005886">
    <property type="term" value="C:plasma membrane"/>
    <property type="evidence" value="ECO:0007669"/>
    <property type="project" value="TreeGrafter"/>
</dbReference>
<evidence type="ECO:0000256" key="7">
    <source>
        <dbReference type="SAM" id="Phobius"/>
    </source>
</evidence>
<dbReference type="Gene3D" id="1.20.1080.10">
    <property type="entry name" value="Glycerol uptake facilitator protein"/>
    <property type="match status" value="1"/>
</dbReference>
<comment type="caution">
    <text evidence="8">The sequence shown here is derived from an EMBL/GenBank/DDBJ whole genome shotgun (WGS) entry which is preliminary data.</text>
</comment>
<keyword evidence="3 7" id="KW-0812">Transmembrane</keyword>
<dbReference type="Proteomes" id="UP000190140">
    <property type="component" value="Unassembled WGS sequence"/>
</dbReference>
<proteinExistence type="inferred from homology"/>
<feature type="transmembrane region" description="Helical" evidence="7">
    <location>
        <begin position="159"/>
        <end position="178"/>
    </location>
</feature>
<accession>A0A1V4I5Y6</accession>
<feature type="transmembrane region" description="Helical" evidence="7">
    <location>
        <begin position="190"/>
        <end position="212"/>
    </location>
</feature>
<feature type="transmembrane region" description="Helical" evidence="7">
    <location>
        <begin position="69"/>
        <end position="97"/>
    </location>
</feature>
<comment type="subcellular location">
    <subcellularLocation>
        <location evidence="1">Membrane</location>
        <topology evidence="1">Multi-pass membrane protein</topology>
    </subcellularLocation>
</comment>
<evidence type="ECO:0000256" key="5">
    <source>
        <dbReference type="ARBA" id="ARBA00023136"/>
    </source>
</evidence>
<dbReference type="RefSeq" id="WP_079413240.1">
    <property type="nucleotide sequence ID" value="NZ_MZGW01000009.1"/>
</dbReference>
<dbReference type="FunFam" id="1.20.1080.10:FF:000011">
    <property type="entry name" value="Formate family transporter"/>
    <property type="match status" value="1"/>
</dbReference>
<evidence type="ECO:0000256" key="4">
    <source>
        <dbReference type="ARBA" id="ARBA00022989"/>
    </source>
</evidence>
<keyword evidence="2" id="KW-0813">Transport</keyword>
<feature type="transmembrane region" description="Helical" evidence="7">
    <location>
        <begin position="30"/>
        <end position="49"/>
    </location>
</feature>
<dbReference type="STRING" id="29349.CLOTH_17890"/>
<sequence length="276" mass="29971">MDKKILTPPEIAQAIVSAGIKKANLSTIQMVLLGLFAGMFIGFGGHAYITVMQTMKHIDVGLMKLVGGMVFPVGLMMVIMAGGELFTGNCLMTLALMDKKITLKQMLKNWGIVYTTNCLAIAIMALVVVRTGYYNVGDPVYDLAVSIANGKMALDFTTVFIRGILCNILVVLTVWMVAGAPDMISKIFACWFPIIVFVLGGFEHSIANMFFLPVAKFAGLDITWVDMMVRNIIPATLGNIVGGAIIVPVVYYVAYILPTKEVKKAPVQSYVAITKE</sequence>
<dbReference type="GO" id="GO:0015499">
    <property type="term" value="F:formate transmembrane transporter activity"/>
    <property type="evidence" value="ECO:0007669"/>
    <property type="project" value="TreeGrafter"/>
</dbReference>
<dbReference type="Pfam" id="PF01226">
    <property type="entry name" value="Form_Nir_trans"/>
    <property type="match status" value="1"/>
</dbReference>
<dbReference type="EMBL" id="MZGW01000009">
    <property type="protein sequence ID" value="OPJ54977.1"/>
    <property type="molecule type" value="Genomic_DNA"/>
</dbReference>
<dbReference type="InterPro" id="IPR000292">
    <property type="entry name" value="For/NO2_transpt"/>
</dbReference>
<protein>
    <submittedName>
        <fullName evidence="8">Putative formate transporter 1</fullName>
    </submittedName>
</protein>
<comment type="similarity">
    <text evidence="6">Belongs to the FNT transporter (TC 1.A.16) family.</text>
</comment>
<organism evidence="8 9">
    <name type="scientific">Alkalithermobacter paradoxus</name>
    <dbReference type="NCBI Taxonomy" id="29349"/>
    <lineage>
        <taxon>Bacteria</taxon>
        <taxon>Bacillati</taxon>
        <taxon>Bacillota</taxon>
        <taxon>Clostridia</taxon>
        <taxon>Peptostreptococcales</taxon>
        <taxon>Tepidibacteraceae</taxon>
        <taxon>Alkalithermobacter</taxon>
    </lineage>
</organism>
<name>A0A1V4I5Y6_9FIRM</name>
<feature type="transmembrane region" description="Helical" evidence="7">
    <location>
        <begin position="232"/>
        <end position="254"/>
    </location>
</feature>
<gene>
    <name evidence="8" type="primary">focA</name>
    <name evidence="8" type="ORF">CLOTH_17890</name>
</gene>
<evidence type="ECO:0000256" key="3">
    <source>
        <dbReference type="ARBA" id="ARBA00022692"/>
    </source>
</evidence>
<dbReference type="PANTHER" id="PTHR30520:SF6">
    <property type="entry name" value="FORMATE_NITRATE FAMILY TRANSPORTER (EUROFUNG)"/>
    <property type="match status" value="1"/>
</dbReference>
<evidence type="ECO:0000313" key="9">
    <source>
        <dbReference type="Proteomes" id="UP000190140"/>
    </source>
</evidence>
<dbReference type="PANTHER" id="PTHR30520">
    <property type="entry name" value="FORMATE TRANSPORTER-RELATED"/>
    <property type="match status" value="1"/>
</dbReference>
<evidence type="ECO:0000256" key="1">
    <source>
        <dbReference type="ARBA" id="ARBA00004141"/>
    </source>
</evidence>